<dbReference type="Ensembl" id="ENSCINT00000037246.1">
    <property type="protein sequence ID" value="ENSCINP00000029984.1"/>
    <property type="gene ID" value="ENSCING00000018045.1"/>
</dbReference>
<dbReference type="Proteomes" id="UP000008144">
    <property type="component" value="Chromosome 10"/>
</dbReference>
<dbReference type="HOGENOM" id="CLU_3175112_0_0_1"/>
<keyword evidence="2" id="KW-1185">Reference proteome</keyword>
<dbReference type="AlphaFoldDB" id="H2XK02"/>
<evidence type="ECO:0000313" key="2">
    <source>
        <dbReference type="Proteomes" id="UP000008144"/>
    </source>
</evidence>
<reference evidence="2" key="1">
    <citation type="journal article" date="2002" name="Science">
        <title>The draft genome of Ciona intestinalis: insights into chordate and vertebrate origins.</title>
        <authorList>
            <person name="Dehal P."/>
            <person name="Satou Y."/>
            <person name="Campbell R.K."/>
            <person name="Chapman J."/>
            <person name="Degnan B."/>
            <person name="De Tomaso A."/>
            <person name="Davidson B."/>
            <person name="Di Gregorio A."/>
            <person name="Gelpke M."/>
            <person name="Goodstein D.M."/>
            <person name="Harafuji N."/>
            <person name="Hastings K.E."/>
            <person name="Ho I."/>
            <person name="Hotta K."/>
            <person name="Huang W."/>
            <person name="Kawashima T."/>
            <person name="Lemaire P."/>
            <person name="Martinez D."/>
            <person name="Meinertzhagen I.A."/>
            <person name="Necula S."/>
            <person name="Nonaka M."/>
            <person name="Putnam N."/>
            <person name="Rash S."/>
            <person name="Saiga H."/>
            <person name="Satake M."/>
            <person name="Terry A."/>
            <person name="Yamada L."/>
            <person name="Wang H.G."/>
            <person name="Awazu S."/>
            <person name="Azumi K."/>
            <person name="Boore J."/>
            <person name="Branno M."/>
            <person name="Chin-Bow S."/>
            <person name="DeSantis R."/>
            <person name="Doyle S."/>
            <person name="Francino P."/>
            <person name="Keys D.N."/>
            <person name="Haga S."/>
            <person name="Hayashi H."/>
            <person name="Hino K."/>
            <person name="Imai K.S."/>
            <person name="Inaba K."/>
            <person name="Kano S."/>
            <person name="Kobayashi K."/>
            <person name="Kobayashi M."/>
            <person name="Lee B.I."/>
            <person name="Makabe K.W."/>
            <person name="Manohar C."/>
            <person name="Matassi G."/>
            <person name="Medina M."/>
            <person name="Mochizuki Y."/>
            <person name="Mount S."/>
            <person name="Morishita T."/>
            <person name="Miura S."/>
            <person name="Nakayama A."/>
            <person name="Nishizaka S."/>
            <person name="Nomoto H."/>
            <person name="Ohta F."/>
            <person name="Oishi K."/>
            <person name="Rigoutsos I."/>
            <person name="Sano M."/>
            <person name="Sasaki A."/>
            <person name="Sasakura Y."/>
            <person name="Shoguchi E."/>
            <person name="Shin-i T."/>
            <person name="Spagnuolo A."/>
            <person name="Stainier D."/>
            <person name="Suzuki M.M."/>
            <person name="Tassy O."/>
            <person name="Takatori N."/>
            <person name="Tokuoka M."/>
            <person name="Yagi K."/>
            <person name="Yoshizaki F."/>
            <person name="Wada S."/>
            <person name="Zhang C."/>
            <person name="Hyatt P.D."/>
            <person name="Larimer F."/>
            <person name="Detter C."/>
            <person name="Doggett N."/>
            <person name="Glavina T."/>
            <person name="Hawkins T."/>
            <person name="Richardson P."/>
            <person name="Lucas S."/>
            <person name="Kohara Y."/>
            <person name="Levine M."/>
            <person name="Satoh N."/>
            <person name="Rokhsar D.S."/>
        </authorList>
    </citation>
    <scope>NUCLEOTIDE SEQUENCE [LARGE SCALE GENOMIC DNA]</scope>
</reference>
<reference evidence="1" key="3">
    <citation type="submission" date="2025-08" db="UniProtKB">
        <authorList>
            <consortium name="Ensembl"/>
        </authorList>
    </citation>
    <scope>IDENTIFICATION</scope>
</reference>
<dbReference type="InParanoid" id="H2XK02"/>
<accession>H2XK02</accession>
<reference evidence="1" key="2">
    <citation type="journal article" date="2008" name="Genome Biol.">
        <title>Improved genome assembly and evidence-based global gene model set for the chordate Ciona intestinalis: new insight into intron and operon populations.</title>
        <authorList>
            <person name="Satou Y."/>
            <person name="Mineta K."/>
            <person name="Ogasawara M."/>
            <person name="Sasakura Y."/>
            <person name="Shoguchi E."/>
            <person name="Ueno K."/>
            <person name="Yamada L."/>
            <person name="Matsumoto J."/>
            <person name="Wasserscheid J."/>
            <person name="Dewar K."/>
            <person name="Wiley G.B."/>
            <person name="Macmil S.L."/>
            <person name="Roe B.A."/>
            <person name="Zeller R.W."/>
            <person name="Hastings K.E."/>
            <person name="Lemaire P."/>
            <person name="Lindquist E."/>
            <person name="Endo T."/>
            <person name="Hotta K."/>
            <person name="Inaba K."/>
        </authorList>
    </citation>
    <scope>NUCLEOTIDE SEQUENCE [LARGE SCALE GENOMIC DNA]</scope>
    <source>
        <strain evidence="1">wild type</strain>
    </source>
</reference>
<dbReference type="EMBL" id="EAAA01000510">
    <property type="status" value="NOT_ANNOTATED_CDS"/>
    <property type="molecule type" value="Genomic_DNA"/>
</dbReference>
<organism evidence="1 2">
    <name type="scientific">Ciona intestinalis</name>
    <name type="common">Transparent sea squirt</name>
    <name type="synonym">Ascidia intestinalis</name>
    <dbReference type="NCBI Taxonomy" id="7719"/>
    <lineage>
        <taxon>Eukaryota</taxon>
        <taxon>Metazoa</taxon>
        <taxon>Chordata</taxon>
        <taxon>Tunicata</taxon>
        <taxon>Ascidiacea</taxon>
        <taxon>Phlebobranchia</taxon>
        <taxon>Cionidae</taxon>
        <taxon>Ciona</taxon>
    </lineage>
</organism>
<reference evidence="1" key="4">
    <citation type="submission" date="2025-09" db="UniProtKB">
        <authorList>
            <consortium name="Ensembl"/>
        </authorList>
    </citation>
    <scope>IDENTIFICATION</scope>
</reference>
<sequence length="47" mass="5470">MESREANHDEEAPGMDYGSSQGYSYGAMFETRKRFCVQMTLIFQLRT</sequence>
<name>H2XK02_CIOIN</name>
<proteinExistence type="predicted"/>
<evidence type="ECO:0000313" key="1">
    <source>
        <dbReference type="Ensembl" id="ENSCINP00000029984.1"/>
    </source>
</evidence>
<protein>
    <submittedName>
        <fullName evidence="1">Uncharacterized protein</fullName>
    </submittedName>
</protein>